<organism evidence="8 9">
    <name type="scientific">Burkholderia cepacia GG4</name>
    <dbReference type="NCBI Taxonomy" id="1009846"/>
    <lineage>
        <taxon>Bacteria</taxon>
        <taxon>Pseudomonadati</taxon>
        <taxon>Pseudomonadota</taxon>
        <taxon>Betaproteobacteria</taxon>
        <taxon>Burkholderiales</taxon>
        <taxon>Burkholderiaceae</taxon>
        <taxon>Burkholderia</taxon>
        <taxon>Burkholderia cepacia complex</taxon>
    </lineage>
</organism>
<dbReference type="RefSeq" id="WP_014898272.1">
    <property type="nucleotide sequence ID" value="NC_018513.1"/>
</dbReference>
<dbReference type="SUPFAM" id="SSF53041">
    <property type="entry name" value="Resolvase-like"/>
    <property type="match status" value="1"/>
</dbReference>
<dbReference type="InterPro" id="IPR006118">
    <property type="entry name" value="Recombinase_CS"/>
</dbReference>
<dbReference type="Proteomes" id="UP000032866">
    <property type="component" value="Chromosome 1"/>
</dbReference>
<keyword evidence="4" id="KW-0233">DNA recombination</keyword>
<dbReference type="Pfam" id="PF00239">
    <property type="entry name" value="Resolvase"/>
    <property type="match status" value="1"/>
</dbReference>
<reference evidence="8 9" key="1">
    <citation type="journal article" date="2012" name="J. Bacteriol.">
        <title>Complete Genome Sequence of Burkholderia sp. Strain GG4, a Betaproteobacterium That Reduces 3-Oxo-N-Acylhomoserine Lactones and Produces Different N-Acylhomoserine Lactones.</title>
        <authorList>
            <person name="Hong K.W."/>
            <person name="Koh C.L."/>
            <person name="Sam C.K."/>
            <person name="Yin W.F."/>
            <person name="Chan K.G."/>
        </authorList>
    </citation>
    <scope>NUCLEOTIDE SEQUENCE [LARGE SCALE GENOMIC DNA]</scope>
    <source>
        <strain evidence="8 9">GG4</strain>
    </source>
</reference>
<dbReference type="GO" id="GO:0003677">
    <property type="term" value="F:DNA binding"/>
    <property type="evidence" value="ECO:0007669"/>
    <property type="project" value="UniProtKB-KW"/>
</dbReference>
<comment type="similarity">
    <text evidence="1">Belongs to the site-specific recombinase resolvase family.</text>
</comment>
<gene>
    <name evidence="8" type="ORF">GEM_3059</name>
</gene>
<evidence type="ECO:0000256" key="1">
    <source>
        <dbReference type="ARBA" id="ARBA00009913"/>
    </source>
</evidence>
<dbReference type="AlphaFoldDB" id="A0A9W3PAF1"/>
<dbReference type="InterPro" id="IPR036162">
    <property type="entry name" value="Resolvase-like_N_sf"/>
</dbReference>
<dbReference type="KEGG" id="bct:GEM_3059"/>
<keyword evidence="3" id="KW-0238">DNA-binding</keyword>
<dbReference type="PANTHER" id="PTHR30461:SF26">
    <property type="entry name" value="RESOLVASE HOMOLOG YNEB"/>
    <property type="match status" value="1"/>
</dbReference>
<dbReference type="PROSITE" id="PS51736">
    <property type="entry name" value="RECOMBINASES_3"/>
    <property type="match status" value="1"/>
</dbReference>
<evidence type="ECO:0000313" key="9">
    <source>
        <dbReference type="Proteomes" id="UP000032866"/>
    </source>
</evidence>
<feature type="active site" description="O-(5'-phospho-DNA)-serine intermediate" evidence="5 6">
    <location>
        <position position="10"/>
    </location>
</feature>
<dbReference type="EMBL" id="CP003774">
    <property type="protein sequence ID" value="AFQ49455.1"/>
    <property type="molecule type" value="Genomic_DNA"/>
</dbReference>
<dbReference type="GO" id="GO:0015074">
    <property type="term" value="P:DNA integration"/>
    <property type="evidence" value="ECO:0007669"/>
    <property type="project" value="UniProtKB-KW"/>
</dbReference>
<dbReference type="PROSITE" id="PS00398">
    <property type="entry name" value="RECOMBINASES_2"/>
    <property type="match status" value="1"/>
</dbReference>
<evidence type="ECO:0000256" key="5">
    <source>
        <dbReference type="PIRSR" id="PIRSR606118-50"/>
    </source>
</evidence>
<dbReference type="Gene3D" id="3.40.50.1390">
    <property type="entry name" value="Resolvase, N-terminal catalytic domain"/>
    <property type="match status" value="1"/>
</dbReference>
<sequence>MSIISYLRVSTAEQTVENQRRAITIAGWKVEREFADEATSGTTAADSRDGWAECSKYLREGDTLVVYALDRLGRSTIDVLTQINTLSARGVRLVIIAHGFDTATPAGKLALTMFAAFAEFEHGIRKERQREGIARARLESGKYLGRKPKLSKRVLSTVSTA</sequence>
<evidence type="ECO:0000256" key="2">
    <source>
        <dbReference type="ARBA" id="ARBA00022908"/>
    </source>
</evidence>
<evidence type="ECO:0000256" key="4">
    <source>
        <dbReference type="ARBA" id="ARBA00023172"/>
    </source>
</evidence>
<evidence type="ECO:0000259" key="7">
    <source>
        <dbReference type="PROSITE" id="PS51736"/>
    </source>
</evidence>
<dbReference type="InterPro" id="IPR006119">
    <property type="entry name" value="Resolv_N"/>
</dbReference>
<evidence type="ECO:0000256" key="6">
    <source>
        <dbReference type="PROSITE-ProRule" id="PRU10137"/>
    </source>
</evidence>
<feature type="domain" description="Resolvase/invertase-type recombinase catalytic" evidence="7">
    <location>
        <begin position="2"/>
        <end position="140"/>
    </location>
</feature>
<evidence type="ECO:0000313" key="8">
    <source>
        <dbReference type="EMBL" id="AFQ49455.1"/>
    </source>
</evidence>
<protein>
    <submittedName>
        <fullName evidence="8">DNA-invertase hin</fullName>
    </submittedName>
</protein>
<dbReference type="SMART" id="SM00857">
    <property type="entry name" value="Resolvase"/>
    <property type="match status" value="1"/>
</dbReference>
<keyword evidence="2" id="KW-0229">DNA integration</keyword>
<accession>A0A9W3PAF1</accession>
<dbReference type="InterPro" id="IPR050639">
    <property type="entry name" value="SSR_resolvase"/>
</dbReference>
<dbReference type="PANTHER" id="PTHR30461">
    <property type="entry name" value="DNA-INVERTASE FROM LAMBDOID PROPHAGE"/>
    <property type="match status" value="1"/>
</dbReference>
<dbReference type="CDD" id="cd03768">
    <property type="entry name" value="SR_ResInv"/>
    <property type="match status" value="1"/>
</dbReference>
<name>A0A9W3PAF1_BURCE</name>
<dbReference type="GO" id="GO:0000150">
    <property type="term" value="F:DNA strand exchange activity"/>
    <property type="evidence" value="ECO:0007669"/>
    <property type="project" value="InterPro"/>
</dbReference>
<evidence type="ECO:0000256" key="3">
    <source>
        <dbReference type="ARBA" id="ARBA00023125"/>
    </source>
</evidence>
<proteinExistence type="inferred from homology"/>
<dbReference type="PROSITE" id="PS00397">
    <property type="entry name" value="RECOMBINASES_1"/>
    <property type="match status" value="1"/>
</dbReference>